<sequence length="166" mass="17787">MSIYGRVPSVDGGERVSVDKTGVWVDGDAAWDSISGNCGIGWLIRDSSNTFTESSSVYRCYVPPALVAEALAVKAAMTAAISSYVSSLLVCSDSKTFISLLKFHGPGCGLERCDLRLLSNKLRHKLGGVSGSRPWMVRRSHVEGGDSLRFQVLEEGGGFLLPQKSS</sequence>
<dbReference type="HOGENOM" id="CLU_1605042_0_0_1"/>
<dbReference type="CDD" id="cd06222">
    <property type="entry name" value="RNase_H_like"/>
    <property type="match status" value="1"/>
</dbReference>
<evidence type="ECO:0000313" key="3">
    <source>
        <dbReference type="Proteomes" id="UP000032141"/>
    </source>
</evidence>
<dbReference type="InterPro" id="IPR036397">
    <property type="entry name" value="RNaseH_sf"/>
</dbReference>
<dbReference type="GO" id="GO:0004523">
    <property type="term" value="F:RNA-DNA hybrid ribonuclease activity"/>
    <property type="evidence" value="ECO:0007669"/>
    <property type="project" value="InterPro"/>
</dbReference>
<dbReference type="InterPro" id="IPR044730">
    <property type="entry name" value="RNase_H-like_dom_plant"/>
</dbReference>
<dbReference type="SUPFAM" id="SSF53098">
    <property type="entry name" value="Ribonuclease H-like"/>
    <property type="match status" value="1"/>
</dbReference>
<dbReference type="Gene3D" id="3.30.420.10">
    <property type="entry name" value="Ribonuclease H-like superfamily/Ribonuclease H"/>
    <property type="match status" value="1"/>
</dbReference>
<keyword evidence="3" id="KW-1185">Reference proteome</keyword>
<proteinExistence type="predicted"/>
<accession>A0A0D3D255</accession>
<dbReference type="EnsemblPlants" id="Bo7g002130.1">
    <property type="protein sequence ID" value="Bo7g002130.1"/>
    <property type="gene ID" value="Bo7g002130"/>
</dbReference>
<dbReference type="Pfam" id="PF13456">
    <property type="entry name" value="RVT_3"/>
    <property type="match status" value="1"/>
</dbReference>
<dbReference type="AlphaFoldDB" id="A0A0D3D255"/>
<dbReference type="InterPro" id="IPR002156">
    <property type="entry name" value="RNaseH_domain"/>
</dbReference>
<dbReference type="Gramene" id="Bo7g002130.1">
    <property type="protein sequence ID" value="Bo7g002130.1"/>
    <property type="gene ID" value="Bo7g002130"/>
</dbReference>
<feature type="domain" description="RNase H type-1" evidence="1">
    <location>
        <begin position="28"/>
        <end position="102"/>
    </location>
</feature>
<dbReference type="Proteomes" id="UP000032141">
    <property type="component" value="Chromosome C7"/>
</dbReference>
<reference evidence="2" key="2">
    <citation type="submission" date="2015-03" db="UniProtKB">
        <authorList>
            <consortium name="EnsemblPlants"/>
        </authorList>
    </citation>
    <scope>IDENTIFICATION</scope>
</reference>
<evidence type="ECO:0000313" key="2">
    <source>
        <dbReference type="EnsemblPlants" id="Bo7g002130.1"/>
    </source>
</evidence>
<dbReference type="InterPro" id="IPR012337">
    <property type="entry name" value="RNaseH-like_sf"/>
</dbReference>
<organism evidence="2 3">
    <name type="scientific">Brassica oleracea var. oleracea</name>
    <dbReference type="NCBI Taxonomy" id="109376"/>
    <lineage>
        <taxon>Eukaryota</taxon>
        <taxon>Viridiplantae</taxon>
        <taxon>Streptophyta</taxon>
        <taxon>Embryophyta</taxon>
        <taxon>Tracheophyta</taxon>
        <taxon>Spermatophyta</taxon>
        <taxon>Magnoliopsida</taxon>
        <taxon>eudicotyledons</taxon>
        <taxon>Gunneridae</taxon>
        <taxon>Pentapetalae</taxon>
        <taxon>rosids</taxon>
        <taxon>malvids</taxon>
        <taxon>Brassicales</taxon>
        <taxon>Brassicaceae</taxon>
        <taxon>Brassiceae</taxon>
        <taxon>Brassica</taxon>
    </lineage>
</organism>
<reference evidence="2 3" key="1">
    <citation type="journal article" date="2014" name="Genome Biol.">
        <title>Transcriptome and methylome profiling reveals relics of genome dominance in the mesopolyploid Brassica oleracea.</title>
        <authorList>
            <person name="Parkin I.A."/>
            <person name="Koh C."/>
            <person name="Tang H."/>
            <person name="Robinson S.J."/>
            <person name="Kagale S."/>
            <person name="Clarke W.E."/>
            <person name="Town C.D."/>
            <person name="Nixon J."/>
            <person name="Krishnakumar V."/>
            <person name="Bidwell S.L."/>
            <person name="Denoeud F."/>
            <person name="Belcram H."/>
            <person name="Links M.G."/>
            <person name="Just J."/>
            <person name="Clarke C."/>
            <person name="Bender T."/>
            <person name="Huebert T."/>
            <person name="Mason A.S."/>
            <person name="Pires J.C."/>
            <person name="Barker G."/>
            <person name="Moore J."/>
            <person name="Walley P.G."/>
            <person name="Manoli S."/>
            <person name="Batley J."/>
            <person name="Edwards D."/>
            <person name="Nelson M.N."/>
            <person name="Wang X."/>
            <person name="Paterson A.H."/>
            <person name="King G."/>
            <person name="Bancroft I."/>
            <person name="Chalhoub B."/>
            <person name="Sharpe A.G."/>
        </authorList>
    </citation>
    <scope>NUCLEOTIDE SEQUENCE</scope>
    <source>
        <strain evidence="2 3">cv. TO1000</strain>
    </source>
</reference>
<dbReference type="GO" id="GO:0003676">
    <property type="term" value="F:nucleic acid binding"/>
    <property type="evidence" value="ECO:0007669"/>
    <property type="project" value="InterPro"/>
</dbReference>
<protein>
    <recommendedName>
        <fullName evidence="1">RNase H type-1 domain-containing protein</fullName>
    </recommendedName>
</protein>
<evidence type="ECO:0000259" key="1">
    <source>
        <dbReference type="Pfam" id="PF13456"/>
    </source>
</evidence>
<name>A0A0D3D255_BRAOL</name>
<dbReference type="OMA" id="WMVRRSH"/>